<dbReference type="RefSeq" id="WP_285930746.1">
    <property type="nucleotide sequence ID" value="NZ_JASTZU010000018.1"/>
</dbReference>
<keyword evidence="6" id="KW-0653">Protein transport</keyword>
<organism evidence="9 10">
    <name type="scientific">Aquibacillus rhizosphaerae</name>
    <dbReference type="NCBI Taxonomy" id="3051431"/>
    <lineage>
        <taxon>Bacteria</taxon>
        <taxon>Bacillati</taxon>
        <taxon>Bacillota</taxon>
        <taxon>Bacilli</taxon>
        <taxon>Bacillales</taxon>
        <taxon>Bacillaceae</taxon>
        <taxon>Aquibacillus</taxon>
    </lineage>
</organism>
<keyword evidence="3 7" id="KW-0812">Transmembrane</keyword>
<keyword evidence="10" id="KW-1185">Reference proteome</keyword>
<dbReference type="EMBL" id="JASTZU010000018">
    <property type="protein sequence ID" value="MDL4839788.1"/>
    <property type="molecule type" value="Genomic_DNA"/>
</dbReference>
<comment type="similarity">
    <text evidence="6">Belongs to the exbB/tolQ family.</text>
</comment>
<evidence type="ECO:0000256" key="4">
    <source>
        <dbReference type="ARBA" id="ARBA00022989"/>
    </source>
</evidence>
<keyword evidence="6" id="KW-0813">Transport</keyword>
<feature type="domain" description="MotA/TolQ/ExbB proton channel" evidence="8">
    <location>
        <begin position="107"/>
        <end position="180"/>
    </location>
</feature>
<gene>
    <name evidence="9" type="ORF">QQS35_04865</name>
</gene>
<evidence type="ECO:0000256" key="7">
    <source>
        <dbReference type="SAM" id="Phobius"/>
    </source>
</evidence>
<reference evidence="9 10" key="1">
    <citation type="submission" date="2023-06" db="EMBL/GenBank/DDBJ databases">
        <title>Aquibacillus rhizosphaerae LR5S19.</title>
        <authorList>
            <person name="Sun J.-Q."/>
        </authorList>
    </citation>
    <scope>NUCLEOTIDE SEQUENCE [LARGE SCALE GENOMIC DNA]</scope>
    <source>
        <strain evidence="9 10">LR5S19</strain>
    </source>
</reference>
<sequence>MLESILQLFVSEDKAQTILANQSIEIIFMVLLVTFVVTFVVHITLFNKLKKIRNYLNETNRMDIDPLRDFKKQFVRKQQEESVKVETFIQEKFSSWRVFNLPVVSLIKMIQATVSVFILIGVLGTFIGLTMSLGSINSGGTQLVEDVASVLSGIDVAFYTSIAGMGFSLIMTVIIKAFNTEYLLTDIMLKVESNLEEQEENGMGRLISVSETINNSILGLQETNQQSLQGIESSFKGFQDYTTGLQQSAEDLAKFNQGLSSNLKEFQVLFDSIKKTTDGFDKGTSKLNKNFDQLFTYFKRMDGRNERIANTFEETYEKVKEVSTVQTETLNRFEESVNDLKKFSSSILDGQEAVNNSLNTINKKSNDLVLRMADHNKEFKQIFGDDLSAKLDGITSYLGELSRDFDKLGNSIVHLPSALETINKTQTEYKHLLTDRFDELKKFNQEFNQHLKAHATDSIVFEQHLRDATNTYEQVGMKNNQLINEINGTISQLNSSFNQRENQLEANVTVLKDTLSQYVNNLEGTLGDKLDRVIRNIGDYVEMTNQGIKKEFKELRLITEEIQQSSSRYTQQTFNELNQEIQKLNHQLHSFSQEAVKVSNDRGLRQND</sequence>
<dbReference type="Pfam" id="PF01618">
    <property type="entry name" value="MotA_ExbB"/>
    <property type="match status" value="1"/>
</dbReference>
<dbReference type="Gene3D" id="1.10.287.950">
    <property type="entry name" value="Methyl-accepting chemotaxis protein"/>
    <property type="match status" value="1"/>
</dbReference>
<evidence type="ECO:0000313" key="9">
    <source>
        <dbReference type="EMBL" id="MDL4839788.1"/>
    </source>
</evidence>
<dbReference type="SUPFAM" id="SSF58113">
    <property type="entry name" value="Apolipoprotein A-I"/>
    <property type="match status" value="1"/>
</dbReference>
<evidence type="ECO:0000256" key="3">
    <source>
        <dbReference type="ARBA" id="ARBA00022692"/>
    </source>
</evidence>
<comment type="subcellular location">
    <subcellularLocation>
        <location evidence="1">Cell membrane</location>
        <topology evidence="1">Multi-pass membrane protein</topology>
    </subcellularLocation>
    <subcellularLocation>
        <location evidence="6">Membrane</location>
        <topology evidence="6">Multi-pass membrane protein</topology>
    </subcellularLocation>
</comment>
<dbReference type="InterPro" id="IPR002898">
    <property type="entry name" value="MotA_ExbB_proton_chnl"/>
</dbReference>
<dbReference type="Proteomes" id="UP001235343">
    <property type="component" value="Unassembled WGS sequence"/>
</dbReference>
<dbReference type="Gene3D" id="1.20.120.20">
    <property type="entry name" value="Apolipoprotein"/>
    <property type="match status" value="1"/>
</dbReference>
<evidence type="ECO:0000259" key="8">
    <source>
        <dbReference type="Pfam" id="PF01618"/>
    </source>
</evidence>
<feature type="transmembrane region" description="Helical" evidence="7">
    <location>
        <begin position="26"/>
        <end position="46"/>
    </location>
</feature>
<evidence type="ECO:0000256" key="6">
    <source>
        <dbReference type="RuleBase" id="RU004057"/>
    </source>
</evidence>
<keyword evidence="4 7" id="KW-1133">Transmembrane helix</keyword>
<accession>A0ABT7L1T8</accession>
<evidence type="ECO:0000313" key="10">
    <source>
        <dbReference type="Proteomes" id="UP001235343"/>
    </source>
</evidence>
<proteinExistence type="inferred from homology"/>
<feature type="transmembrane region" description="Helical" evidence="7">
    <location>
        <begin position="116"/>
        <end position="136"/>
    </location>
</feature>
<keyword evidence="2" id="KW-1003">Cell membrane</keyword>
<comment type="caution">
    <text evidence="9">The sequence shown here is derived from an EMBL/GenBank/DDBJ whole genome shotgun (WGS) entry which is preliminary data.</text>
</comment>
<evidence type="ECO:0000256" key="2">
    <source>
        <dbReference type="ARBA" id="ARBA00022475"/>
    </source>
</evidence>
<evidence type="ECO:0000256" key="1">
    <source>
        <dbReference type="ARBA" id="ARBA00004651"/>
    </source>
</evidence>
<name>A0ABT7L1T8_9BACI</name>
<feature type="transmembrane region" description="Helical" evidence="7">
    <location>
        <begin position="156"/>
        <end position="178"/>
    </location>
</feature>
<protein>
    <submittedName>
        <fullName evidence="9">MotA/TolQ/ExbB proton channel family protein</fullName>
    </submittedName>
</protein>
<evidence type="ECO:0000256" key="5">
    <source>
        <dbReference type="ARBA" id="ARBA00023136"/>
    </source>
</evidence>
<keyword evidence="5 7" id="KW-0472">Membrane</keyword>